<feature type="domain" description="NAD-dependent epimerase/dehydratase" evidence="2">
    <location>
        <begin position="4"/>
        <end position="118"/>
    </location>
</feature>
<evidence type="ECO:0000256" key="1">
    <source>
        <dbReference type="ARBA" id="ARBA00004370"/>
    </source>
</evidence>
<comment type="subcellular location">
    <subcellularLocation>
        <location evidence="1">Membrane</location>
    </subcellularLocation>
</comment>
<dbReference type="GO" id="GO:0016020">
    <property type="term" value="C:membrane"/>
    <property type="evidence" value="ECO:0007669"/>
    <property type="project" value="UniProtKB-SubCell"/>
</dbReference>
<keyword evidence="4" id="KW-1185">Reference proteome</keyword>
<proteinExistence type="predicted"/>
<dbReference type="SUPFAM" id="SSF51735">
    <property type="entry name" value="NAD(P)-binding Rossmann-fold domains"/>
    <property type="match status" value="1"/>
</dbReference>
<gene>
    <name evidence="3" type="ORF">HYDPIDRAFT_175788</name>
</gene>
<dbReference type="Gene3D" id="3.40.50.720">
    <property type="entry name" value="NAD(P)-binding Rossmann-like Domain"/>
    <property type="match status" value="1"/>
</dbReference>
<dbReference type="OrthoDB" id="9975943at2759"/>
<evidence type="ECO:0000313" key="4">
    <source>
        <dbReference type="Proteomes" id="UP000053820"/>
    </source>
</evidence>
<accession>A0A0C9WFB6</accession>
<dbReference type="InterPro" id="IPR036291">
    <property type="entry name" value="NAD(P)-bd_dom_sf"/>
</dbReference>
<dbReference type="Proteomes" id="UP000053820">
    <property type="component" value="Unassembled WGS sequence"/>
</dbReference>
<organism evidence="3 4">
    <name type="scientific">Hydnomerulius pinastri MD-312</name>
    <dbReference type="NCBI Taxonomy" id="994086"/>
    <lineage>
        <taxon>Eukaryota</taxon>
        <taxon>Fungi</taxon>
        <taxon>Dikarya</taxon>
        <taxon>Basidiomycota</taxon>
        <taxon>Agaricomycotina</taxon>
        <taxon>Agaricomycetes</taxon>
        <taxon>Agaricomycetidae</taxon>
        <taxon>Boletales</taxon>
        <taxon>Boletales incertae sedis</taxon>
        <taxon>Leucogyrophana</taxon>
    </lineage>
</organism>
<dbReference type="PANTHER" id="PTHR14097">
    <property type="entry name" value="OXIDOREDUCTASE HTATIP2"/>
    <property type="match status" value="1"/>
</dbReference>
<reference evidence="3 4" key="1">
    <citation type="submission" date="2014-04" db="EMBL/GenBank/DDBJ databases">
        <title>Evolutionary Origins and Diversification of the Mycorrhizal Mutualists.</title>
        <authorList>
            <consortium name="DOE Joint Genome Institute"/>
            <consortium name="Mycorrhizal Genomics Consortium"/>
            <person name="Kohler A."/>
            <person name="Kuo A."/>
            <person name="Nagy L.G."/>
            <person name="Floudas D."/>
            <person name="Copeland A."/>
            <person name="Barry K.W."/>
            <person name="Cichocki N."/>
            <person name="Veneault-Fourrey C."/>
            <person name="LaButti K."/>
            <person name="Lindquist E.A."/>
            <person name="Lipzen A."/>
            <person name="Lundell T."/>
            <person name="Morin E."/>
            <person name="Murat C."/>
            <person name="Riley R."/>
            <person name="Ohm R."/>
            <person name="Sun H."/>
            <person name="Tunlid A."/>
            <person name="Henrissat B."/>
            <person name="Grigoriev I.V."/>
            <person name="Hibbett D.S."/>
            <person name="Martin F."/>
        </authorList>
    </citation>
    <scope>NUCLEOTIDE SEQUENCE [LARGE SCALE GENOMIC DNA]</scope>
    <source>
        <strain evidence="3 4">MD-312</strain>
    </source>
</reference>
<dbReference type="EMBL" id="KN839848">
    <property type="protein sequence ID" value="KIJ64077.1"/>
    <property type="molecule type" value="Genomic_DNA"/>
</dbReference>
<dbReference type="PANTHER" id="PTHR14097:SF8">
    <property type="entry name" value="NAD(P)-BINDING DOMAIN-CONTAINING PROTEIN"/>
    <property type="match status" value="1"/>
</dbReference>
<dbReference type="Pfam" id="PF01370">
    <property type="entry name" value="Epimerase"/>
    <property type="match status" value="1"/>
</dbReference>
<sequence length="270" mass="29440">MHLLITGANGFIGKHVLLDALADNRITKVTVIARHPPSFEGSDMAHVKTAIINKLTIITRDDLGSWNYEEDTELVTALKDCKACIWCIGGKADGFATPEEFERVCYTFTVNAANFLSKVAQAQTVEEQTGRTAQPFRFCYCSGKWANRDAKASGGWFSWEAQTRSMKGRVETELLAIDTNSDGKLSTLIFRPGGVIAGATVKSMGGLASTMATAGLRMMPSVVINVERVARVLVDASVGIRVEWQRQGPDGEKNTWESEEMVSWSLGLGV</sequence>
<dbReference type="InterPro" id="IPR001509">
    <property type="entry name" value="Epimerase_deHydtase"/>
</dbReference>
<evidence type="ECO:0000313" key="3">
    <source>
        <dbReference type="EMBL" id="KIJ64077.1"/>
    </source>
</evidence>
<evidence type="ECO:0000259" key="2">
    <source>
        <dbReference type="Pfam" id="PF01370"/>
    </source>
</evidence>
<protein>
    <recommendedName>
        <fullName evidence="2">NAD-dependent epimerase/dehydratase domain-containing protein</fullName>
    </recommendedName>
</protein>
<name>A0A0C9WFB6_9AGAM</name>
<dbReference type="HOGENOM" id="CLU_071330_0_1_1"/>
<dbReference type="AlphaFoldDB" id="A0A0C9WFB6"/>